<reference evidence="2" key="1">
    <citation type="journal article" date="2017" name="J. Phycol.">
        <title>Analysis of chloroplast genomes and a supermatrix inform reclassification of the Rhodomelaceae (Rhodophyta).</title>
        <authorList>
            <person name="Diaz-Tapia P."/>
            <person name="Maggs C.A."/>
            <person name="West J.A."/>
            <person name="Verbruggen H."/>
        </authorList>
    </citation>
    <scope>NUCLEOTIDE SEQUENCE</scope>
    <source>
        <strain evidence="2">DHO101</strain>
    </source>
</reference>
<keyword evidence="2" id="KW-0150">Chloroplast</keyword>
<evidence type="ECO:0000256" key="1">
    <source>
        <dbReference type="SAM" id="Phobius"/>
    </source>
</evidence>
<feature type="transmembrane region" description="Helical" evidence="1">
    <location>
        <begin position="115"/>
        <end position="138"/>
    </location>
</feature>
<dbReference type="AlphaFoldDB" id="A0A1Z1M0H7"/>
<geneLocation type="chloroplast" evidence="2"/>
<dbReference type="RefSeq" id="YP_009391227.1">
    <property type="nucleotide sequence ID" value="NC_035257.1"/>
</dbReference>
<dbReference type="GeneID" id="33352799"/>
<protein>
    <submittedName>
        <fullName evidence="2">Uncharacterized protein</fullName>
    </submittedName>
</protein>
<dbReference type="EMBL" id="MF101408">
    <property type="protein sequence ID" value="ARW59371.1"/>
    <property type="molecule type" value="Genomic_DNA"/>
</dbReference>
<feature type="transmembrane region" description="Helical" evidence="1">
    <location>
        <begin position="67"/>
        <end position="83"/>
    </location>
</feature>
<keyword evidence="1" id="KW-0472">Membrane</keyword>
<evidence type="ECO:0000313" key="2">
    <source>
        <dbReference type="EMBL" id="ARW59371.1"/>
    </source>
</evidence>
<organism evidence="2">
    <name type="scientific">Dipterocladia arabiensis</name>
    <dbReference type="NCBI Taxonomy" id="2007176"/>
    <lineage>
        <taxon>Eukaryota</taxon>
        <taxon>Rhodophyta</taxon>
        <taxon>Florideophyceae</taxon>
        <taxon>Rhodymeniophycidae</taxon>
        <taxon>Ceramiales</taxon>
        <taxon>Dasyaceae</taxon>
        <taxon>Dipterocladia</taxon>
    </lineage>
</organism>
<keyword evidence="1" id="KW-1133">Transmembrane helix</keyword>
<keyword evidence="1" id="KW-0812">Transmembrane</keyword>
<accession>A0A1Z1M0H7</accession>
<keyword evidence="2" id="KW-0934">Plastid</keyword>
<gene>
    <name evidence="2" type="primary">ConsOrf4</name>
</gene>
<proteinExistence type="predicted"/>
<sequence>MNLSYLSFYSQYLISPITRWHKINTNIKIFIAFILLMIVPYYFNIYKLYILIFLYNIFHLKTNINEYVYLLTIIYYIYYYNHLNQKKLLSSLYIYVPIKIKKLNLFVTKNMSQKLILTFNIYLIPKFIIKILTIYLIYIQTTKILLKSTQYESIVLFFLNILEKLNIFHNQYFCHFLFVVSLTSQFLQKIVNNLNIIIYSLQIKYNFYFESKIIYKLIHKYFLKNLYDSYHLSCILWSKEIFIENFYQ</sequence>
<feature type="transmembrane region" description="Helical" evidence="1">
    <location>
        <begin position="29"/>
        <end position="55"/>
    </location>
</feature>
<name>A0A1Z1M0H7_9FLOR</name>